<dbReference type="FunCoup" id="D3BKQ3">
    <property type="interactions" value="261"/>
</dbReference>
<protein>
    <recommendedName>
        <fullName evidence="5">DNA replication complex GINS protein PSF1</fullName>
    </recommendedName>
</protein>
<accession>D3BKQ3</accession>
<comment type="function">
    <text evidence="5">Required for correct functioning of the GINS complex, a complex that plays an essential role in the initiation of DNA replication, and progression of DNA replication forks. GINS complex seems to bind preferentially to single-stranded DNA.</text>
</comment>
<dbReference type="Gene3D" id="1.20.58.1030">
    <property type="match status" value="1"/>
</dbReference>
<comment type="subunit">
    <text evidence="5">Component of the GINS complex.</text>
</comment>
<dbReference type="STRING" id="670386.D3BKQ3"/>
<evidence type="ECO:0000256" key="3">
    <source>
        <dbReference type="ARBA" id="ARBA00022705"/>
    </source>
</evidence>
<dbReference type="CDD" id="cd21696">
    <property type="entry name" value="GINS_B_Psf1"/>
    <property type="match status" value="1"/>
</dbReference>
<evidence type="ECO:0000313" key="10">
    <source>
        <dbReference type="Proteomes" id="UP000001396"/>
    </source>
</evidence>
<organism evidence="9 10">
    <name type="scientific">Heterostelium pallidum (strain ATCC 26659 / Pp 5 / PN500)</name>
    <name type="common">Cellular slime mold</name>
    <name type="synonym">Polysphondylium pallidum</name>
    <dbReference type="NCBI Taxonomy" id="670386"/>
    <lineage>
        <taxon>Eukaryota</taxon>
        <taxon>Amoebozoa</taxon>
        <taxon>Evosea</taxon>
        <taxon>Eumycetozoa</taxon>
        <taxon>Dictyostelia</taxon>
        <taxon>Acytosteliales</taxon>
        <taxon>Acytosteliaceae</taxon>
        <taxon>Heterostelium</taxon>
    </lineage>
</organism>
<feature type="coiled-coil region" evidence="6">
    <location>
        <begin position="103"/>
        <end position="137"/>
    </location>
</feature>
<proteinExistence type="inferred from homology"/>
<dbReference type="AlphaFoldDB" id="D3BKQ3"/>
<keyword evidence="3 5" id="KW-0235">DNA replication</keyword>
<keyword evidence="10" id="KW-1185">Reference proteome</keyword>
<dbReference type="EMBL" id="ADBJ01000038">
    <property type="protein sequence ID" value="EFA78483.1"/>
    <property type="molecule type" value="Genomic_DNA"/>
</dbReference>
<dbReference type="SUPFAM" id="SSF158573">
    <property type="entry name" value="GINS helical bundle-like"/>
    <property type="match status" value="1"/>
</dbReference>
<feature type="domain" description="DNA replication complex GINS protein PSF1 C-terminal" evidence="8">
    <location>
        <begin position="224"/>
        <end position="275"/>
    </location>
</feature>
<dbReference type="RefSeq" id="XP_020430607.1">
    <property type="nucleotide sequence ID" value="XM_020579932.1"/>
</dbReference>
<reference evidence="9 10" key="1">
    <citation type="journal article" date="2011" name="Genome Res.">
        <title>Phylogeny-wide analysis of social amoeba genomes highlights ancient origins for complex intercellular communication.</title>
        <authorList>
            <person name="Heidel A.J."/>
            <person name="Lawal H.M."/>
            <person name="Felder M."/>
            <person name="Schilde C."/>
            <person name="Helps N.R."/>
            <person name="Tunggal B."/>
            <person name="Rivero F."/>
            <person name="John U."/>
            <person name="Schleicher M."/>
            <person name="Eichinger L."/>
            <person name="Platzer M."/>
            <person name="Noegel A.A."/>
            <person name="Schaap P."/>
            <person name="Gloeckner G."/>
        </authorList>
    </citation>
    <scope>NUCLEOTIDE SEQUENCE [LARGE SCALE GENOMIC DNA]</scope>
    <source>
        <strain evidence="10">ATCC 26659 / Pp 5 / PN500</strain>
    </source>
</reference>
<evidence type="ECO:0000256" key="2">
    <source>
        <dbReference type="ARBA" id="ARBA00006677"/>
    </source>
</evidence>
<keyword evidence="6" id="KW-0175">Coiled coil</keyword>
<dbReference type="GO" id="GO:0000811">
    <property type="term" value="C:GINS complex"/>
    <property type="evidence" value="ECO:0007669"/>
    <property type="project" value="UniProtKB-UniRule"/>
</dbReference>
<dbReference type="PANTHER" id="PTHR12914">
    <property type="entry name" value="PARTNER OF SLD5"/>
    <property type="match status" value="1"/>
</dbReference>
<dbReference type="Proteomes" id="UP000001396">
    <property type="component" value="Unassembled WGS sequence"/>
</dbReference>
<name>D3BKQ3_HETP5</name>
<comment type="subcellular location">
    <subcellularLocation>
        <location evidence="1 5">Nucleus</location>
    </subcellularLocation>
</comment>
<dbReference type="Pfam" id="PF05916">
    <property type="entry name" value="Sld5"/>
    <property type="match status" value="1"/>
</dbReference>
<dbReference type="InParanoid" id="D3BKQ3"/>
<gene>
    <name evidence="9" type="primary">gins1</name>
    <name evidence="9" type="ORF">PPL_09135</name>
</gene>
<evidence type="ECO:0000259" key="8">
    <source>
        <dbReference type="Pfam" id="PF24997"/>
    </source>
</evidence>
<evidence type="ECO:0000256" key="6">
    <source>
        <dbReference type="SAM" id="Coils"/>
    </source>
</evidence>
<dbReference type="GeneID" id="31364610"/>
<dbReference type="InterPro" id="IPR056783">
    <property type="entry name" value="PSF1_C"/>
</dbReference>
<evidence type="ECO:0000256" key="5">
    <source>
        <dbReference type="RuleBase" id="RU368085"/>
    </source>
</evidence>
<dbReference type="Pfam" id="PF24997">
    <property type="entry name" value="PSF1_C"/>
    <property type="match status" value="1"/>
</dbReference>
<dbReference type="InterPro" id="IPR036224">
    <property type="entry name" value="GINS_bundle-like_dom_sf"/>
</dbReference>
<dbReference type="GO" id="GO:1902983">
    <property type="term" value="P:DNA strand elongation involved in mitotic DNA replication"/>
    <property type="evidence" value="ECO:0007669"/>
    <property type="project" value="TreeGrafter"/>
</dbReference>
<evidence type="ECO:0000313" key="9">
    <source>
        <dbReference type="EMBL" id="EFA78483.1"/>
    </source>
</evidence>
<dbReference type="InterPro" id="IPR005339">
    <property type="entry name" value="GINS_Psf1"/>
</dbReference>
<dbReference type="CDD" id="cd11710">
    <property type="entry name" value="GINS_A_psf1"/>
    <property type="match status" value="1"/>
</dbReference>
<dbReference type="PANTHER" id="PTHR12914:SF2">
    <property type="entry name" value="DNA REPLICATION COMPLEX GINS PROTEIN PSF1"/>
    <property type="match status" value="1"/>
</dbReference>
<comment type="caution">
    <text evidence="9">The sequence shown here is derived from an EMBL/GenBank/DDBJ whole genome shotgun (WGS) entry which is preliminary data.</text>
</comment>
<keyword evidence="4 5" id="KW-0539">Nucleus</keyword>
<evidence type="ECO:0000256" key="1">
    <source>
        <dbReference type="ARBA" id="ARBA00004123"/>
    </source>
</evidence>
<comment type="similarity">
    <text evidence="2 5">Belongs to the GINS1/PSF1 family.</text>
</comment>
<evidence type="ECO:0000256" key="4">
    <source>
        <dbReference type="ARBA" id="ARBA00023242"/>
    </source>
</evidence>
<dbReference type="InterPro" id="IPR021151">
    <property type="entry name" value="GINS_A"/>
</dbReference>
<feature type="domain" description="GINS subunit" evidence="7">
    <location>
        <begin position="120"/>
        <end position="211"/>
    </location>
</feature>
<evidence type="ECO:0000259" key="7">
    <source>
        <dbReference type="Pfam" id="PF05916"/>
    </source>
</evidence>
<sequence length="286" mass="33163">MIISNSMSGNSPKNLLEYIISKIPPSWIPTIYPVMGRYLKTPLERYYRKLNENIDLMESPVKWTPGPPKDSEAKKLVKYSMNKHKNCENSTIPVKINNSTMVVDFNEDAIKKTIDEINALKRELLETIEENEETKNTPYIIAHSQVFHNSILRNKRIILAYLNERLERIKEYRWNSGSGILQPQLKESMSPNEVNFFTQHDKLLTEYHQELGLDLTMDVLQPPKELFIEVRVIKEFGEVVLASGSSVQFKLHTTHFLRRSDVGNLITQGILEHISHLMLSEKQKTN</sequence>